<comment type="caution">
    <text evidence="2">The sequence shown here is derived from an EMBL/GenBank/DDBJ whole genome shotgun (WGS) entry which is preliminary data.</text>
</comment>
<dbReference type="AlphaFoldDB" id="A0AAD7S0N1"/>
<name>A0AAD7S0N1_9TELE</name>
<feature type="compositionally biased region" description="Basic and acidic residues" evidence="1">
    <location>
        <begin position="34"/>
        <end position="46"/>
    </location>
</feature>
<dbReference type="EMBL" id="JAINUG010000133">
    <property type="protein sequence ID" value="KAJ8393782.1"/>
    <property type="molecule type" value="Genomic_DNA"/>
</dbReference>
<feature type="compositionally biased region" description="Gly residues" evidence="1">
    <location>
        <begin position="1"/>
        <end position="11"/>
    </location>
</feature>
<gene>
    <name evidence="2" type="ORF">AAFF_G00056970</name>
</gene>
<feature type="compositionally biased region" description="Polar residues" evidence="1">
    <location>
        <begin position="48"/>
        <end position="58"/>
    </location>
</feature>
<protein>
    <submittedName>
        <fullName evidence="2">Uncharacterized protein</fullName>
    </submittedName>
</protein>
<proteinExistence type="predicted"/>
<accession>A0AAD7S0N1</accession>
<organism evidence="2 3">
    <name type="scientific">Aldrovandia affinis</name>
    <dbReference type="NCBI Taxonomy" id="143900"/>
    <lineage>
        <taxon>Eukaryota</taxon>
        <taxon>Metazoa</taxon>
        <taxon>Chordata</taxon>
        <taxon>Craniata</taxon>
        <taxon>Vertebrata</taxon>
        <taxon>Euteleostomi</taxon>
        <taxon>Actinopterygii</taxon>
        <taxon>Neopterygii</taxon>
        <taxon>Teleostei</taxon>
        <taxon>Notacanthiformes</taxon>
        <taxon>Halosauridae</taxon>
        <taxon>Aldrovandia</taxon>
    </lineage>
</organism>
<keyword evidence="3" id="KW-1185">Reference proteome</keyword>
<reference evidence="2" key="1">
    <citation type="journal article" date="2023" name="Science">
        <title>Genome structures resolve the early diversification of teleost fishes.</title>
        <authorList>
            <person name="Parey E."/>
            <person name="Louis A."/>
            <person name="Montfort J."/>
            <person name="Bouchez O."/>
            <person name="Roques C."/>
            <person name="Iampietro C."/>
            <person name="Lluch J."/>
            <person name="Castinel A."/>
            <person name="Donnadieu C."/>
            <person name="Desvignes T."/>
            <person name="Floi Bucao C."/>
            <person name="Jouanno E."/>
            <person name="Wen M."/>
            <person name="Mejri S."/>
            <person name="Dirks R."/>
            <person name="Jansen H."/>
            <person name="Henkel C."/>
            <person name="Chen W.J."/>
            <person name="Zahm M."/>
            <person name="Cabau C."/>
            <person name="Klopp C."/>
            <person name="Thompson A.W."/>
            <person name="Robinson-Rechavi M."/>
            <person name="Braasch I."/>
            <person name="Lecointre G."/>
            <person name="Bobe J."/>
            <person name="Postlethwait J.H."/>
            <person name="Berthelot C."/>
            <person name="Roest Crollius H."/>
            <person name="Guiguen Y."/>
        </authorList>
    </citation>
    <scope>NUCLEOTIDE SEQUENCE</scope>
    <source>
        <strain evidence="2">NC1722</strain>
    </source>
</reference>
<dbReference type="Proteomes" id="UP001221898">
    <property type="component" value="Unassembled WGS sequence"/>
</dbReference>
<evidence type="ECO:0000256" key="1">
    <source>
        <dbReference type="SAM" id="MobiDB-lite"/>
    </source>
</evidence>
<sequence>MAFPGSVGGGSDASLASAPGIMTRSRGDFAAVSRPRESCKPRERARSGSPSVRGQRPQTHGDAESRTTAVRTTARFSRRNGSAQTHRSRSGNKNDSDCLQ</sequence>
<feature type="region of interest" description="Disordered" evidence="1">
    <location>
        <begin position="1"/>
        <end position="100"/>
    </location>
</feature>
<evidence type="ECO:0000313" key="3">
    <source>
        <dbReference type="Proteomes" id="UP001221898"/>
    </source>
</evidence>
<evidence type="ECO:0000313" key="2">
    <source>
        <dbReference type="EMBL" id="KAJ8393782.1"/>
    </source>
</evidence>
<feature type="compositionally biased region" description="Polar residues" evidence="1">
    <location>
        <begin position="66"/>
        <end position="91"/>
    </location>
</feature>